<dbReference type="PANTHER" id="PTHR39210">
    <property type="entry name" value="HEPARIN-SULFATE LYASE"/>
    <property type="match status" value="1"/>
</dbReference>
<sequence>MAARAVRPPEPPQPPGLDLWASRRQTLQHSVDDAEVARLLAHQLKMAPHPEWRIPEDPTWLEDPFEDRNWCFQYHSLRWLEPLRRAAVKRNAPALEMWLHYMQDWTAKNPREGAASPWAWVDMADGLRATQLCLAAPLVWRRANAHLPWIEAAIRDHAEHLADPDHMGNANHALHQQEALFICGRVLKEERYWRLASQRMGSLLREQYDEQGMNAEGAPAYHHNNFIWWEKALRRFDLEQLPRPEGADRHLHAPEQIAHATRPDGTLVSIGDTDVLRPTKIDTPFTDYVTTDGAEGTAPSETVAVYDAGYVFARSGWGDAQRPYSAQTYYTLRFGPARRVHGHPDGTSLTYSARGVNWIVDPGKFQYGNSTPRHHFVSRAGHSVLSVEGRKAFRDAFTELSRHEIHEDHHDFLLEDLSVDRVELTRRVIYSTGGEYLVVIDEAAARKKITGVLRWQLGADVNAEASDHQVDLTAAGERAALWFDPAPLDLTTVRDQDDPFDGYVSVGWKKLAPATAVLVRRSGTRLRFVTVVAPGAGTAPEVRQLSEDGSPEITLEVSNGLARQRMMIDPESVTITDLPSPS</sequence>
<dbReference type="Pfam" id="PF07940">
    <property type="entry name" value="Hepar_II_III_C"/>
    <property type="match status" value="1"/>
</dbReference>
<dbReference type="InterPro" id="IPR012480">
    <property type="entry name" value="Hepar_II_III_C"/>
</dbReference>
<gene>
    <name evidence="6" type="ORF">ACFSDA_07605</name>
</gene>
<keyword evidence="4" id="KW-0456">Lyase</keyword>
<dbReference type="EMBL" id="JBHUFL010000002">
    <property type="protein sequence ID" value="MFD1834941.1"/>
    <property type="molecule type" value="Genomic_DNA"/>
</dbReference>
<comment type="caution">
    <text evidence="6">The sequence shown here is derived from an EMBL/GenBank/DDBJ whole genome shotgun (WGS) entry which is preliminary data.</text>
</comment>
<dbReference type="Gene3D" id="1.50.10.100">
    <property type="entry name" value="Chondroitin AC/alginate lyase"/>
    <property type="match status" value="1"/>
</dbReference>
<keyword evidence="7" id="KW-1185">Reference proteome</keyword>
<evidence type="ECO:0000259" key="5">
    <source>
        <dbReference type="Pfam" id="PF07940"/>
    </source>
</evidence>
<reference evidence="7" key="1">
    <citation type="journal article" date="2019" name="Int. J. Syst. Evol. Microbiol.">
        <title>The Global Catalogue of Microorganisms (GCM) 10K type strain sequencing project: providing services to taxonomists for standard genome sequencing and annotation.</title>
        <authorList>
            <consortium name="The Broad Institute Genomics Platform"/>
            <consortium name="The Broad Institute Genome Sequencing Center for Infectious Disease"/>
            <person name="Wu L."/>
            <person name="Ma J."/>
        </authorList>
    </citation>
    <scope>NUCLEOTIDE SEQUENCE [LARGE SCALE GENOMIC DNA]</scope>
    <source>
        <strain evidence="7">JCM 11650</strain>
    </source>
</reference>
<evidence type="ECO:0000256" key="4">
    <source>
        <dbReference type="ARBA" id="ARBA00023239"/>
    </source>
</evidence>
<proteinExistence type="predicted"/>
<evidence type="ECO:0000313" key="6">
    <source>
        <dbReference type="EMBL" id="MFD1834941.1"/>
    </source>
</evidence>
<evidence type="ECO:0000256" key="3">
    <source>
        <dbReference type="ARBA" id="ARBA00022764"/>
    </source>
</evidence>
<evidence type="ECO:0000256" key="2">
    <source>
        <dbReference type="ARBA" id="ARBA00022729"/>
    </source>
</evidence>
<dbReference type="InterPro" id="IPR008929">
    <property type="entry name" value="Chondroitin_lyas"/>
</dbReference>
<dbReference type="PANTHER" id="PTHR39210:SF1">
    <property type="entry name" value="HEPARIN-SULFATE LYASE"/>
    <property type="match status" value="1"/>
</dbReference>
<evidence type="ECO:0000256" key="1">
    <source>
        <dbReference type="ARBA" id="ARBA00004418"/>
    </source>
</evidence>
<name>A0ABW4PW38_9MICO</name>
<dbReference type="Gene3D" id="2.70.98.70">
    <property type="match status" value="1"/>
</dbReference>
<accession>A0ABW4PW38</accession>
<keyword evidence="2" id="KW-0732">Signal</keyword>
<dbReference type="RefSeq" id="WP_343904162.1">
    <property type="nucleotide sequence ID" value="NZ_BAAAIS010000002.1"/>
</dbReference>
<comment type="subcellular location">
    <subcellularLocation>
        <location evidence="1">Periplasm</location>
    </subcellularLocation>
</comment>
<dbReference type="SUPFAM" id="SSF48230">
    <property type="entry name" value="Chondroitin AC/alginate lyase"/>
    <property type="match status" value="1"/>
</dbReference>
<protein>
    <submittedName>
        <fullName evidence="6">Heparinase II/III family protein</fullName>
    </submittedName>
</protein>
<keyword evidence="3" id="KW-0574">Periplasm</keyword>
<dbReference type="Proteomes" id="UP001597280">
    <property type="component" value="Unassembled WGS sequence"/>
</dbReference>
<feature type="domain" description="Heparinase II/III-like C-terminal" evidence="5">
    <location>
        <begin position="306"/>
        <end position="484"/>
    </location>
</feature>
<organism evidence="6 7">
    <name type="scientific">Brachybacterium rhamnosum</name>
    <dbReference type="NCBI Taxonomy" id="173361"/>
    <lineage>
        <taxon>Bacteria</taxon>
        <taxon>Bacillati</taxon>
        <taxon>Actinomycetota</taxon>
        <taxon>Actinomycetes</taxon>
        <taxon>Micrococcales</taxon>
        <taxon>Dermabacteraceae</taxon>
        <taxon>Brachybacterium</taxon>
    </lineage>
</organism>
<evidence type="ECO:0000313" key="7">
    <source>
        <dbReference type="Proteomes" id="UP001597280"/>
    </source>
</evidence>